<keyword evidence="3 4" id="KW-0975">Bacterial flagellum</keyword>
<evidence type="ECO:0000313" key="6">
    <source>
        <dbReference type="EMBL" id="MBC5635957.1"/>
    </source>
</evidence>
<comment type="similarity">
    <text evidence="2 4">Belongs to the FliE family.</text>
</comment>
<reference evidence="6" key="1">
    <citation type="submission" date="2020-08" db="EMBL/GenBank/DDBJ databases">
        <title>Genome public.</title>
        <authorList>
            <person name="Liu C."/>
            <person name="Sun Q."/>
        </authorList>
    </citation>
    <scope>NUCLEOTIDE SEQUENCE</scope>
    <source>
        <strain evidence="6">BX22</strain>
    </source>
</reference>
<dbReference type="GO" id="GO:0003774">
    <property type="term" value="F:cytoskeletal motor activity"/>
    <property type="evidence" value="ECO:0007669"/>
    <property type="project" value="InterPro"/>
</dbReference>
<evidence type="ECO:0000256" key="4">
    <source>
        <dbReference type="HAMAP-Rule" id="MF_00724"/>
    </source>
</evidence>
<dbReference type="Pfam" id="PF02049">
    <property type="entry name" value="FliE"/>
    <property type="match status" value="1"/>
</dbReference>
<dbReference type="HAMAP" id="MF_00724">
    <property type="entry name" value="FliE"/>
    <property type="match status" value="1"/>
</dbReference>
<dbReference type="RefSeq" id="WP_186868668.1">
    <property type="nucleotide sequence ID" value="NZ_JACOOL010000002.1"/>
</dbReference>
<dbReference type="AlphaFoldDB" id="A0A923L3S9"/>
<evidence type="ECO:0000256" key="1">
    <source>
        <dbReference type="ARBA" id="ARBA00004117"/>
    </source>
</evidence>
<evidence type="ECO:0000256" key="5">
    <source>
        <dbReference type="NCBIfam" id="TIGR00205"/>
    </source>
</evidence>
<keyword evidence="6" id="KW-0969">Cilium</keyword>
<keyword evidence="7" id="KW-1185">Reference proteome</keyword>
<dbReference type="PANTHER" id="PTHR34653">
    <property type="match status" value="1"/>
</dbReference>
<dbReference type="EMBL" id="JACOOL010000002">
    <property type="protein sequence ID" value="MBC5635957.1"/>
    <property type="molecule type" value="Genomic_DNA"/>
</dbReference>
<evidence type="ECO:0000256" key="3">
    <source>
        <dbReference type="ARBA" id="ARBA00023143"/>
    </source>
</evidence>
<dbReference type="NCBIfam" id="TIGR00205">
    <property type="entry name" value="fliE"/>
    <property type="match status" value="1"/>
</dbReference>
<dbReference type="GO" id="GO:0009425">
    <property type="term" value="C:bacterial-type flagellum basal body"/>
    <property type="evidence" value="ECO:0007669"/>
    <property type="project" value="UniProtKB-SubCell"/>
</dbReference>
<dbReference type="PRINTS" id="PR01006">
    <property type="entry name" value="FLGHOOKFLIE"/>
</dbReference>
<accession>A0A923L3S9</accession>
<dbReference type="PANTHER" id="PTHR34653:SF1">
    <property type="entry name" value="FLAGELLAR HOOK-BASAL BODY COMPLEX PROTEIN FLIE"/>
    <property type="match status" value="1"/>
</dbReference>
<protein>
    <recommendedName>
        <fullName evidence="4 5">Flagellar hook-basal body complex protein FliE</fullName>
    </recommendedName>
</protein>
<dbReference type="GO" id="GO:0005198">
    <property type="term" value="F:structural molecule activity"/>
    <property type="evidence" value="ECO:0007669"/>
    <property type="project" value="UniProtKB-UniRule"/>
</dbReference>
<organism evidence="6 7">
    <name type="scientific">Ornithinibacillus hominis</name>
    <dbReference type="NCBI Taxonomy" id="2763055"/>
    <lineage>
        <taxon>Bacteria</taxon>
        <taxon>Bacillati</taxon>
        <taxon>Bacillota</taxon>
        <taxon>Bacilli</taxon>
        <taxon>Bacillales</taxon>
        <taxon>Bacillaceae</taxon>
        <taxon>Ornithinibacillus</taxon>
    </lineage>
</organism>
<dbReference type="GO" id="GO:0071973">
    <property type="term" value="P:bacterial-type flagellum-dependent cell motility"/>
    <property type="evidence" value="ECO:0007669"/>
    <property type="project" value="InterPro"/>
</dbReference>
<name>A0A923L3S9_9BACI</name>
<gene>
    <name evidence="4 6" type="primary">fliE</name>
    <name evidence="6" type="ORF">H8S33_03855</name>
</gene>
<dbReference type="Proteomes" id="UP000637359">
    <property type="component" value="Unassembled WGS sequence"/>
</dbReference>
<comment type="subcellular location">
    <subcellularLocation>
        <location evidence="1 4">Bacterial flagellum basal body</location>
    </subcellularLocation>
</comment>
<evidence type="ECO:0000256" key="2">
    <source>
        <dbReference type="ARBA" id="ARBA00009272"/>
    </source>
</evidence>
<proteinExistence type="inferred from homology"/>
<keyword evidence="6" id="KW-0966">Cell projection</keyword>
<evidence type="ECO:0000313" key="7">
    <source>
        <dbReference type="Proteomes" id="UP000637359"/>
    </source>
</evidence>
<sequence>MSLSINGLHNSTINSTNGKQLITPGEAQANFANLLKNAIYNVNELQVESDKKTEALAMGQINDLHDVMITAQKASVTLQATVEIQRKAIDAYTEIMRMQV</sequence>
<dbReference type="InterPro" id="IPR001624">
    <property type="entry name" value="FliE"/>
</dbReference>
<keyword evidence="6" id="KW-0282">Flagellum</keyword>
<comment type="caution">
    <text evidence="6">The sequence shown here is derived from an EMBL/GenBank/DDBJ whole genome shotgun (WGS) entry which is preliminary data.</text>
</comment>